<evidence type="ECO:0000256" key="1">
    <source>
        <dbReference type="SAM" id="MobiDB-lite"/>
    </source>
</evidence>
<reference evidence="2 3" key="1">
    <citation type="submission" date="2020-04" db="EMBL/GenBank/DDBJ databases">
        <title>Metagenomic profiling of ammonia- and methane-oxidizing microorganisms in a Dutch drinking water treatment plant.</title>
        <authorList>
            <person name="Poghosyan L."/>
            <person name="Leucker S."/>
        </authorList>
    </citation>
    <scope>NUCLEOTIDE SEQUENCE [LARGE SCALE GENOMIC DNA]</scope>
    <source>
        <strain evidence="2">S-RSF-IL-03</strain>
    </source>
</reference>
<comment type="caution">
    <text evidence="2">The sequence shown here is derived from an EMBL/GenBank/DDBJ whole genome shotgun (WGS) entry which is preliminary data.</text>
</comment>
<dbReference type="EMBL" id="JABFRW010000206">
    <property type="protein sequence ID" value="NOT35619.1"/>
    <property type="molecule type" value="Genomic_DNA"/>
</dbReference>
<gene>
    <name evidence="2" type="ORF">HOP12_15855</name>
</gene>
<proteinExistence type="predicted"/>
<name>A0A849T2W3_UNCEI</name>
<dbReference type="Proteomes" id="UP000580839">
    <property type="component" value="Unassembled WGS sequence"/>
</dbReference>
<evidence type="ECO:0000313" key="2">
    <source>
        <dbReference type="EMBL" id="NOT35619.1"/>
    </source>
</evidence>
<protein>
    <submittedName>
        <fullName evidence="2">Uncharacterized protein</fullName>
    </submittedName>
</protein>
<feature type="region of interest" description="Disordered" evidence="1">
    <location>
        <begin position="30"/>
        <end position="75"/>
    </location>
</feature>
<dbReference type="AlphaFoldDB" id="A0A849T2W3"/>
<evidence type="ECO:0000313" key="3">
    <source>
        <dbReference type="Proteomes" id="UP000580839"/>
    </source>
</evidence>
<accession>A0A849T2W3</accession>
<organism evidence="2 3">
    <name type="scientific">Eiseniibacteriota bacterium</name>
    <dbReference type="NCBI Taxonomy" id="2212470"/>
    <lineage>
        <taxon>Bacteria</taxon>
        <taxon>Candidatus Eiseniibacteriota</taxon>
    </lineage>
</organism>
<feature type="compositionally biased region" description="Polar residues" evidence="1">
    <location>
        <begin position="51"/>
        <end position="66"/>
    </location>
</feature>
<sequence length="233" mass="25292">MNNPLVIVGVLVVVAVLAFWMRRAGARDDLTSARPDSEPDDAAAASERFGSPSQGAATSFEPSSVTVLDDDEPDTDSHIAITSEGLLFLPSGHGVLIGPEHALKARAEGRPVTGHSRIGGEGAAASEEAEHLPTVMFSAGDLVVTRIRRGAPDLDPWRLEALGRDRDLQMWSFETREGAEVARTLLDARVVRPPLDEHGEPIPFGDEDFFVAERELERTLNELTSDFDDETRK</sequence>